<protein>
    <submittedName>
        <fullName evidence="1">Uncharacterized protein</fullName>
    </submittedName>
</protein>
<sequence>DYLRWNFYNAGSGGKKTLFNVCYSIAIHLVAANNNLPLPSFLIIDTPMKNIGEDVNKNIFENFYNH</sequence>
<feature type="non-terminal residue" evidence="1">
    <location>
        <position position="66"/>
    </location>
</feature>
<comment type="caution">
    <text evidence="1">The sequence shown here is derived from an EMBL/GenBank/DDBJ whole genome shotgun (WGS) entry which is preliminary data.</text>
</comment>
<name>X1RF37_9ZZZZ</name>
<proteinExistence type="predicted"/>
<dbReference type="AlphaFoldDB" id="X1RF37"/>
<accession>X1RF37</accession>
<feature type="non-terminal residue" evidence="1">
    <location>
        <position position="1"/>
    </location>
</feature>
<organism evidence="1">
    <name type="scientific">marine sediment metagenome</name>
    <dbReference type="NCBI Taxonomy" id="412755"/>
    <lineage>
        <taxon>unclassified sequences</taxon>
        <taxon>metagenomes</taxon>
        <taxon>ecological metagenomes</taxon>
    </lineage>
</organism>
<reference evidence="1" key="1">
    <citation type="journal article" date="2014" name="Front. Microbiol.">
        <title>High frequency of phylogenetically diverse reductive dehalogenase-homologous genes in deep subseafloor sedimentary metagenomes.</title>
        <authorList>
            <person name="Kawai M."/>
            <person name="Futagami T."/>
            <person name="Toyoda A."/>
            <person name="Takaki Y."/>
            <person name="Nishi S."/>
            <person name="Hori S."/>
            <person name="Arai W."/>
            <person name="Tsubouchi T."/>
            <person name="Morono Y."/>
            <person name="Uchiyama I."/>
            <person name="Ito T."/>
            <person name="Fujiyama A."/>
            <person name="Inagaki F."/>
            <person name="Takami H."/>
        </authorList>
    </citation>
    <scope>NUCLEOTIDE SEQUENCE</scope>
    <source>
        <strain evidence="1">Expedition CK06-06</strain>
    </source>
</reference>
<evidence type="ECO:0000313" key="1">
    <source>
        <dbReference type="EMBL" id="GAI65601.1"/>
    </source>
</evidence>
<gene>
    <name evidence="1" type="ORF">S06H3_66269</name>
</gene>
<dbReference type="EMBL" id="BARV01045061">
    <property type="protein sequence ID" value="GAI65601.1"/>
    <property type="molecule type" value="Genomic_DNA"/>
</dbReference>